<keyword evidence="4" id="KW-0862">Zinc</keyword>
<dbReference type="InterPro" id="IPR055438">
    <property type="entry name" value="AstE_AspA_cat"/>
</dbReference>
<evidence type="ECO:0000313" key="7">
    <source>
        <dbReference type="Proteomes" id="UP000325684"/>
    </source>
</evidence>
<dbReference type="PANTHER" id="PTHR37326:SF1">
    <property type="entry name" value="BLL3975 PROTEIN"/>
    <property type="match status" value="1"/>
</dbReference>
<evidence type="ECO:0000259" key="5">
    <source>
        <dbReference type="Pfam" id="PF24827"/>
    </source>
</evidence>
<evidence type="ECO:0000256" key="1">
    <source>
        <dbReference type="ARBA" id="ARBA00001947"/>
    </source>
</evidence>
<evidence type="ECO:0000256" key="3">
    <source>
        <dbReference type="ARBA" id="ARBA00022801"/>
    </source>
</evidence>
<dbReference type="PANTHER" id="PTHR37326">
    <property type="entry name" value="BLL3975 PROTEIN"/>
    <property type="match status" value="1"/>
</dbReference>
<evidence type="ECO:0000256" key="4">
    <source>
        <dbReference type="ARBA" id="ARBA00022833"/>
    </source>
</evidence>
<sequence>MIDVQTNVEGPLETIRFAGLNRGPKLIVMGAVHGNETCGPNAILRAIADCRSGRLPIRRGQVTFVPVANLKAYHQATREGDRNLNRDLREKTIPHDYEDRIGNLICPMLREHEVLLDIHSFSGEGVPFIFAGPLDNNGSVEPFRFAKAEGEFAARLGTSVVIHGWLDVYGRFLHERARLGFSNRTISEGVGTTEYMRFSGGYGVTLECGAHDDPESAEVGYVAIVNALAHLRLIDAAPPPVAMKTAIQIVDMFVCQAEGDRIEGAWKTGDPVAAGQVIARRANGDAVTAPGAGYIVFPNRTAKPGDGLCYFGVASRRVF</sequence>
<dbReference type="Proteomes" id="UP000325684">
    <property type="component" value="Unassembled WGS sequence"/>
</dbReference>
<feature type="domain" description="Succinylglutamate desuccinylase/Aspartoacylase catalytic" evidence="5">
    <location>
        <begin position="23"/>
        <end position="120"/>
    </location>
</feature>
<gene>
    <name evidence="6" type="ORF">FEZ63_10120</name>
</gene>
<protein>
    <submittedName>
        <fullName evidence="6">Succinylglutamate desuccinylase</fullName>
    </submittedName>
</protein>
<evidence type="ECO:0000256" key="2">
    <source>
        <dbReference type="ARBA" id="ARBA00022723"/>
    </source>
</evidence>
<name>A0A5N3PD44_9HYPH</name>
<keyword evidence="3" id="KW-0378">Hydrolase</keyword>
<keyword evidence="7" id="KW-1185">Reference proteome</keyword>
<dbReference type="EMBL" id="VCMV01000013">
    <property type="protein sequence ID" value="KAB0267630.1"/>
    <property type="molecule type" value="Genomic_DNA"/>
</dbReference>
<dbReference type="AlphaFoldDB" id="A0A5N3PD44"/>
<dbReference type="OrthoDB" id="9804204at2"/>
<comment type="cofactor">
    <cofactor evidence="1">
        <name>Zn(2+)</name>
        <dbReference type="ChEBI" id="CHEBI:29105"/>
    </cofactor>
</comment>
<organism evidence="6 7">
    <name type="scientific">Microvirga brassicacearum</name>
    <dbReference type="NCBI Taxonomy" id="2580413"/>
    <lineage>
        <taxon>Bacteria</taxon>
        <taxon>Pseudomonadati</taxon>
        <taxon>Pseudomonadota</taxon>
        <taxon>Alphaproteobacteria</taxon>
        <taxon>Hyphomicrobiales</taxon>
        <taxon>Methylobacteriaceae</taxon>
        <taxon>Microvirga</taxon>
    </lineage>
</organism>
<evidence type="ECO:0000313" key="6">
    <source>
        <dbReference type="EMBL" id="KAB0267630.1"/>
    </source>
</evidence>
<proteinExistence type="predicted"/>
<dbReference type="SUPFAM" id="SSF53187">
    <property type="entry name" value="Zn-dependent exopeptidases"/>
    <property type="match status" value="1"/>
</dbReference>
<keyword evidence="2" id="KW-0479">Metal-binding</keyword>
<dbReference type="GO" id="GO:0046872">
    <property type="term" value="F:metal ion binding"/>
    <property type="evidence" value="ECO:0007669"/>
    <property type="project" value="UniProtKB-KW"/>
</dbReference>
<dbReference type="InterPro" id="IPR053138">
    <property type="entry name" value="N-alpha-Ac-DABA_deacetylase"/>
</dbReference>
<dbReference type="RefSeq" id="WP_150943879.1">
    <property type="nucleotide sequence ID" value="NZ_VCMV01000013.1"/>
</dbReference>
<accession>A0A5N3PD44</accession>
<dbReference type="Pfam" id="PF24827">
    <property type="entry name" value="AstE_AspA_cat"/>
    <property type="match status" value="1"/>
</dbReference>
<dbReference type="Gene3D" id="3.40.630.10">
    <property type="entry name" value="Zn peptidases"/>
    <property type="match status" value="1"/>
</dbReference>
<dbReference type="GO" id="GO:0016788">
    <property type="term" value="F:hydrolase activity, acting on ester bonds"/>
    <property type="evidence" value="ECO:0007669"/>
    <property type="project" value="InterPro"/>
</dbReference>
<reference evidence="6 7" key="1">
    <citation type="journal article" date="2019" name="Microorganisms">
        <title>Genome Insights into the Novel Species Microvirga brassicacearum, a Rapeseed Endophyte with Biotechnological Potential.</title>
        <authorList>
            <person name="Jimenez-Gomez A."/>
            <person name="Saati-Santamaria Z."/>
            <person name="Igual J.M."/>
            <person name="Rivas R."/>
            <person name="Mateos P.F."/>
            <person name="Garcia-Fraile P."/>
        </authorList>
    </citation>
    <scope>NUCLEOTIDE SEQUENCE [LARGE SCALE GENOMIC DNA]</scope>
    <source>
        <strain evidence="6 7">CDVBN77</strain>
    </source>
</reference>
<comment type="caution">
    <text evidence="6">The sequence shown here is derived from an EMBL/GenBank/DDBJ whole genome shotgun (WGS) entry which is preliminary data.</text>
</comment>